<proteinExistence type="predicted"/>
<geneLocation type="mitochondrion" evidence="3"/>
<evidence type="ECO:0000256" key="2">
    <source>
        <dbReference type="SAM" id="Phobius"/>
    </source>
</evidence>
<keyword evidence="2" id="KW-0472">Membrane</keyword>
<name>A0A7I6N458_9METZ</name>
<dbReference type="AlphaFoldDB" id="A0A7I6N458"/>
<sequence length="177" mass="20508">MDPTPILLDRRRRRGSGRRPFKYGRRRRPNEDDAYDFFYRRIQRIRSGAFGAWSPKYAPKAPTPNWEYSSLWTQKELTGSVGSLPTGRIRPKGADGRRPWGPNNSGSAPKAPKSVRKKRIPSCVFLVWKGIRWIPLLFASVGPFVALGAVWCFYKYYFLVLSHWLFSRAQSTIQWLA</sequence>
<dbReference type="EMBL" id="LC460468">
    <property type="protein sequence ID" value="BBI37373.1"/>
    <property type="molecule type" value="Genomic_DNA"/>
</dbReference>
<evidence type="ECO:0000313" key="3">
    <source>
        <dbReference type="EMBL" id="BBI37373.1"/>
    </source>
</evidence>
<keyword evidence="3" id="KW-0496">Mitochondrion</keyword>
<reference evidence="3" key="1">
    <citation type="journal article" date="2020" name="Genome Biol.">
        <title>Mitochondrial genome evolution of placozoans: gene rearrangements and repeat expansions.</title>
        <authorList>
            <person name="Miyazawa H."/>
            <person name="Osigus H.J."/>
            <person name="Rolfes S."/>
            <person name="Kamm K."/>
            <person name="Schierwater B."/>
            <person name="Nakano H."/>
        </authorList>
    </citation>
    <scope>NUCLEOTIDE SEQUENCE</scope>
    <source>
        <strain evidence="3">SMD_13</strain>
    </source>
</reference>
<protein>
    <submittedName>
        <fullName evidence="3">Uncharacterized protein</fullName>
    </submittedName>
</protein>
<feature type="region of interest" description="Disordered" evidence="1">
    <location>
        <begin position="79"/>
        <end position="113"/>
    </location>
</feature>
<keyword evidence="2" id="KW-0812">Transmembrane</keyword>
<feature type="compositionally biased region" description="Basic residues" evidence="1">
    <location>
        <begin position="10"/>
        <end position="28"/>
    </location>
</feature>
<feature type="transmembrane region" description="Helical" evidence="2">
    <location>
        <begin position="144"/>
        <end position="166"/>
    </location>
</feature>
<feature type="region of interest" description="Disordered" evidence="1">
    <location>
        <begin position="1"/>
        <end position="29"/>
    </location>
</feature>
<accession>A0A7I6N458</accession>
<evidence type="ECO:0000256" key="1">
    <source>
        <dbReference type="SAM" id="MobiDB-lite"/>
    </source>
</evidence>
<organism evidence="3">
    <name type="scientific">Placozoa sp. H2</name>
    <dbReference type="NCBI Taxonomy" id="573895"/>
    <lineage>
        <taxon>Eukaryota</taxon>
        <taxon>Metazoa</taxon>
        <taxon>Placozoa</taxon>
    </lineage>
</organism>
<keyword evidence="2" id="KW-1133">Transmembrane helix</keyword>